<evidence type="ECO:0000259" key="3">
    <source>
        <dbReference type="Pfam" id="PF13588"/>
    </source>
</evidence>
<dbReference type="GeneID" id="37289100"/>
<dbReference type="Gene3D" id="3.90.1570.30">
    <property type="match status" value="1"/>
</dbReference>
<dbReference type="Gene3D" id="2.40.50.140">
    <property type="entry name" value="Nucleic acid-binding proteins"/>
    <property type="match status" value="1"/>
</dbReference>
<sequence>MELPDEQEFHEFIGEALQVAVVELAAAFPDQRHLEISWDTIETYNSEWSRTLRSNPDAFLRAFEQALTTYPAIPPYGQISFYDGTTNRADPPFIRLTDVPFETPIAEAPNRVGELVRVIGYVESLDDPEVRVAKAVYECSHCEHTHRMTVIGPESVSLSACPECGFKDGYQFDGLRSQMMDAQKGRIHPLDVTEETTVDIELQYSLIDSVSLYEPIALTGQMYVEGETHQRSQLCLLVNNIESTDQTVHRPNVEAAETYLSAYVAEPEHFTADLREWMLRSTTVLSTQSLTEEEAQAKIITPLLHKLGWNVYSNNVRIEYSEPGGGGTVDYMLTDGSNRPLIPIEAKAPNIDLGSAVDQLERYMQRFSCEIGLLANGREYRLYDLPPDTQEIRHRWTLDVRELPVNTAALTGLRYDVAVAEDSLRAIYAAH</sequence>
<name>A0A345EIG0_9EURY</name>
<evidence type="ECO:0000259" key="4">
    <source>
        <dbReference type="Pfam" id="PF17207"/>
    </source>
</evidence>
<accession>A0A345EIG0</accession>
<dbReference type="GO" id="GO:0042555">
    <property type="term" value="C:MCM complex"/>
    <property type="evidence" value="ECO:0007669"/>
    <property type="project" value="TreeGrafter"/>
</dbReference>
<geneLocation type="plasmid" evidence="6">
    <name>pcba1112-02</name>
</geneLocation>
<evidence type="ECO:0000313" key="6">
    <source>
        <dbReference type="Proteomes" id="UP000252985"/>
    </source>
</evidence>
<gene>
    <name evidence="5" type="ORF">DU484_18940</name>
</gene>
<evidence type="ECO:0000313" key="5">
    <source>
        <dbReference type="EMBL" id="AXG11982.1"/>
    </source>
</evidence>
<dbReference type="RefSeq" id="WP_114606886.1">
    <property type="nucleotide sequence ID" value="NZ_CP031149.1"/>
</dbReference>
<evidence type="ECO:0008006" key="7">
    <source>
        <dbReference type="Google" id="ProtNLM"/>
    </source>
</evidence>
<dbReference type="PANTHER" id="PTHR11630:SF66">
    <property type="entry name" value="DNA REPLICATION LICENSING FACTOR MCM4"/>
    <property type="match status" value="1"/>
</dbReference>
<protein>
    <recommendedName>
        <fullName evidence="7">Type I restriction enzyme R protein N-terminal domain-containing protein</fullName>
    </recommendedName>
</protein>
<dbReference type="Pfam" id="PF17207">
    <property type="entry name" value="MCM_OB"/>
    <property type="match status" value="1"/>
</dbReference>
<proteinExistence type="inferred from homology"/>
<comment type="similarity">
    <text evidence="1">Belongs to the MCM family.</text>
</comment>
<organism evidence="5 6">
    <name type="scientific">Haloplanus rubicundus</name>
    <dbReference type="NCBI Taxonomy" id="1547898"/>
    <lineage>
        <taxon>Archaea</taxon>
        <taxon>Methanobacteriati</taxon>
        <taxon>Methanobacteriota</taxon>
        <taxon>Stenosarchaea group</taxon>
        <taxon>Halobacteria</taxon>
        <taxon>Halobacteriales</taxon>
        <taxon>Haloferacaceae</taxon>
        <taxon>Haloplanus</taxon>
    </lineage>
</organism>
<dbReference type="SUPFAM" id="SSF50249">
    <property type="entry name" value="Nucleic acid-binding proteins"/>
    <property type="match status" value="1"/>
</dbReference>
<dbReference type="KEGG" id="haq:DU484_18940"/>
<dbReference type="GO" id="GO:0017116">
    <property type="term" value="F:single-stranded DNA helicase activity"/>
    <property type="evidence" value="ECO:0007669"/>
    <property type="project" value="TreeGrafter"/>
</dbReference>
<keyword evidence="2" id="KW-0235">DNA replication</keyword>
<keyword evidence="5" id="KW-0614">Plasmid</keyword>
<dbReference type="GO" id="GO:0006260">
    <property type="term" value="P:DNA replication"/>
    <property type="evidence" value="ECO:0007669"/>
    <property type="project" value="UniProtKB-KW"/>
</dbReference>
<reference evidence="5 6" key="1">
    <citation type="submission" date="2018-07" db="EMBL/GenBank/DDBJ databases">
        <title>Genome sequences of Haloplanus sp. CBA1112.</title>
        <authorList>
            <person name="Kim Y.B."/>
            <person name="Roh S.W."/>
        </authorList>
    </citation>
    <scope>NUCLEOTIDE SEQUENCE [LARGE SCALE GENOMIC DNA]</scope>
    <source>
        <strain evidence="5 6">CBA1112</strain>
        <plasmid evidence="6">pcba1112-02</plasmid>
    </source>
</reference>
<feature type="domain" description="MCM OB" evidence="4">
    <location>
        <begin position="110"/>
        <end position="187"/>
    </location>
</feature>
<evidence type="ECO:0000256" key="1">
    <source>
        <dbReference type="ARBA" id="ARBA00008010"/>
    </source>
</evidence>
<evidence type="ECO:0000256" key="2">
    <source>
        <dbReference type="ARBA" id="ARBA00022705"/>
    </source>
</evidence>
<dbReference type="GO" id="GO:0005524">
    <property type="term" value="F:ATP binding"/>
    <property type="evidence" value="ECO:0007669"/>
    <property type="project" value="InterPro"/>
</dbReference>
<dbReference type="GO" id="GO:0003697">
    <property type="term" value="F:single-stranded DNA binding"/>
    <property type="evidence" value="ECO:0007669"/>
    <property type="project" value="TreeGrafter"/>
</dbReference>
<dbReference type="Pfam" id="PF13588">
    <property type="entry name" value="HSDR_N_2"/>
    <property type="match status" value="1"/>
</dbReference>
<feature type="domain" description="Type I restriction enzyme R protein N-terminal" evidence="3">
    <location>
        <begin position="292"/>
        <end position="391"/>
    </location>
</feature>
<dbReference type="EMBL" id="CP031149">
    <property type="protein sequence ID" value="AXG11982.1"/>
    <property type="molecule type" value="Genomic_DNA"/>
</dbReference>
<dbReference type="Proteomes" id="UP000252985">
    <property type="component" value="Plasmid pCBA1112-02"/>
</dbReference>
<dbReference type="Gene3D" id="2.20.28.10">
    <property type="match status" value="1"/>
</dbReference>
<dbReference type="InterPro" id="IPR029464">
    <property type="entry name" value="HSDR_N"/>
</dbReference>
<dbReference type="AlphaFoldDB" id="A0A345EIG0"/>
<dbReference type="InterPro" id="IPR031327">
    <property type="entry name" value="MCM"/>
</dbReference>
<dbReference type="InterPro" id="IPR012340">
    <property type="entry name" value="NA-bd_OB-fold"/>
</dbReference>
<dbReference type="Gene3D" id="3.30.1640.10">
    <property type="entry name" value="mini-chromosome maintenance (MCM) complex, chain A, domain 1"/>
    <property type="match status" value="1"/>
</dbReference>
<dbReference type="PANTHER" id="PTHR11630">
    <property type="entry name" value="DNA REPLICATION LICENSING FACTOR MCM FAMILY MEMBER"/>
    <property type="match status" value="1"/>
</dbReference>
<dbReference type="InterPro" id="IPR033762">
    <property type="entry name" value="MCM_OB"/>
</dbReference>